<evidence type="ECO:0000256" key="8">
    <source>
        <dbReference type="RuleBase" id="RU362010"/>
    </source>
</evidence>
<keyword evidence="6 8" id="KW-1133">Transmembrane helix</keyword>
<comment type="similarity">
    <text evidence="2 8">Belongs to the CorA metal ion transporter (MIT) (TC 1.A.35) family.</text>
</comment>
<dbReference type="GO" id="GO:0000287">
    <property type="term" value="F:magnesium ion binding"/>
    <property type="evidence" value="ECO:0007669"/>
    <property type="project" value="TreeGrafter"/>
</dbReference>
<reference evidence="9 10" key="1">
    <citation type="submission" date="2020-08" db="EMBL/GenBank/DDBJ databases">
        <title>Genomic Encyclopedia of Type Strains, Phase IV (KMG-IV): sequencing the most valuable type-strain genomes for metagenomic binning, comparative biology and taxonomic classification.</title>
        <authorList>
            <person name="Goeker M."/>
        </authorList>
    </citation>
    <scope>NUCLEOTIDE SEQUENCE [LARGE SCALE GENOMIC DNA]</scope>
    <source>
        <strain evidence="9 10">DSM 29007</strain>
    </source>
</reference>
<evidence type="ECO:0000256" key="4">
    <source>
        <dbReference type="ARBA" id="ARBA00022475"/>
    </source>
</evidence>
<dbReference type="GO" id="GO:0050897">
    <property type="term" value="F:cobalt ion binding"/>
    <property type="evidence" value="ECO:0007669"/>
    <property type="project" value="TreeGrafter"/>
</dbReference>
<evidence type="ECO:0000313" key="9">
    <source>
        <dbReference type="EMBL" id="MBB6071084.1"/>
    </source>
</evidence>
<evidence type="ECO:0000256" key="3">
    <source>
        <dbReference type="ARBA" id="ARBA00022448"/>
    </source>
</evidence>
<keyword evidence="8" id="KW-0406">Ion transport</keyword>
<evidence type="ECO:0000313" key="10">
    <source>
        <dbReference type="Proteomes" id="UP000582837"/>
    </source>
</evidence>
<evidence type="ECO:0000256" key="2">
    <source>
        <dbReference type="ARBA" id="ARBA00009765"/>
    </source>
</evidence>
<dbReference type="CDD" id="cd12828">
    <property type="entry name" value="TmCorA-like_1"/>
    <property type="match status" value="1"/>
</dbReference>
<proteinExistence type="inferred from homology"/>
<keyword evidence="7 8" id="KW-0472">Membrane</keyword>
<comment type="function">
    <text evidence="8">Mediates influx of magnesium ions.</text>
</comment>
<keyword evidence="3 8" id="KW-0813">Transport</keyword>
<dbReference type="NCBIfam" id="TIGR00383">
    <property type="entry name" value="corA"/>
    <property type="match status" value="1"/>
</dbReference>
<dbReference type="InterPro" id="IPR045863">
    <property type="entry name" value="CorA_TM1_TM2"/>
</dbReference>
<evidence type="ECO:0000256" key="6">
    <source>
        <dbReference type="ARBA" id="ARBA00022989"/>
    </source>
</evidence>
<sequence length="311" mass="35175">MDELGLLERMRGNWPVLWVNVDGVAHAPTIAEIGRIFGLHRLALEDLGDVQQRPKAEVYDDEHLFITARMARMTPALDLEQMGIFLGSDFVITFQERPGDPLDPVRQRIRQNRGRIRRCGPDYLAYAVLDAIVDNYFPVAEAYADMLDDLEEEVLGTPTRATMGRLHGTRRELMSLRRAVWPMRDAITVLSRDQVPLFTPETLVYLRDTQDHCIQVMDLLESYRELGSSLTDLYLSSVSNRMNEIMKVLTIFAAVFIPLSFISGIFGMNVDHPDPVWWWNLPFAAGVMAGTAALVLLWVASRGWIGGGGRE</sequence>
<dbReference type="EMBL" id="JACHIA010000006">
    <property type="protein sequence ID" value="MBB6071084.1"/>
    <property type="molecule type" value="Genomic_DNA"/>
</dbReference>
<dbReference type="FunFam" id="1.20.58.340:FF:000012">
    <property type="entry name" value="Magnesium transport protein CorA"/>
    <property type="match status" value="1"/>
</dbReference>
<dbReference type="Proteomes" id="UP000582837">
    <property type="component" value="Unassembled WGS sequence"/>
</dbReference>
<dbReference type="InterPro" id="IPR004488">
    <property type="entry name" value="Mg/Co-transport_prot_CorA"/>
</dbReference>
<name>A0A841GZC9_9BACT</name>
<dbReference type="Gene3D" id="1.20.58.340">
    <property type="entry name" value="Magnesium transport protein CorA, transmembrane region"/>
    <property type="match status" value="2"/>
</dbReference>
<comment type="subcellular location">
    <subcellularLocation>
        <location evidence="1">Cell membrane</location>
        <topology evidence="1">Multi-pass membrane protein</topology>
    </subcellularLocation>
    <subcellularLocation>
        <location evidence="8">Membrane</location>
        <topology evidence="8">Multi-pass membrane protein</topology>
    </subcellularLocation>
</comment>
<gene>
    <name evidence="8" type="primary">corA</name>
    <name evidence="9" type="ORF">HNQ61_002706</name>
</gene>
<feature type="transmembrane region" description="Helical" evidence="8">
    <location>
        <begin position="248"/>
        <end position="270"/>
    </location>
</feature>
<dbReference type="InterPro" id="IPR045861">
    <property type="entry name" value="CorA_cytoplasmic_dom"/>
</dbReference>
<dbReference type="RefSeq" id="WP_170033604.1">
    <property type="nucleotide sequence ID" value="NZ_JABDTL010000001.1"/>
</dbReference>
<keyword evidence="10" id="KW-1185">Reference proteome</keyword>
<dbReference type="PANTHER" id="PTHR46494:SF1">
    <property type="entry name" value="CORA FAMILY METAL ION TRANSPORTER (EUROFUNG)"/>
    <property type="match status" value="1"/>
</dbReference>
<protein>
    <recommendedName>
        <fullName evidence="8">Magnesium transport protein CorA</fullName>
    </recommendedName>
</protein>
<dbReference type="AlphaFoldDB" id="A0A841GZC9"/>
<dbReference type="Pfam" id="PF01544">
    <property type="entry name" value="CorA"/>
    <property type="match status" value="1"/>
</dbReference>
<evidence type="ECO:0000256" key="1">
    <source>
        <dbReference type="ARBA" id="ARBA00004651"/>
    </source>
</evidence>
<dbReference type="PANTHER" id="PTHR46494">
    <property type="entry name" value="CORA FAMILY METAL ION TRANSPORTER (EUROFUNG)"/>
    <property type="match status" value="1"/>
</dbReference>
<keyword evidence="4 8" id="KW-1003">Cell membrane</keyword>
<organism evidence="9 10">
    <name type="scientific">Longimicrobium terrae</name>
    <dbReference type="NCBI Taxonomy" id="1639882"/>
    <lineage>
        <taxon>Bacteria</taxon>
        <taxon>Pseudomonadati</taxon>
        <taxon>Gemmatimonadota</taxon>
        <taxon>Longimicrobiia</taxon>
        <taxon>Longimicrobiales</taxon>
        <taxon>Longimicrobiaceae</taxon>
        <taxon>Longimicrobium</taxon>
    </lineage>
</organism>
<keyword evidence="8" id="KW-0460">Magnesium</keyword>
<dbReference type="GO" id="GO:0005886">
    <property type="term" value="C:plasma membrane"/>
    <property type="evidence" value="ECO:0007669"/>
    <property type="project" value="UniProtKB-SubCell"/>
</dbReference>
<keyword evidence="5 8" id="KW-0812">Transmembrane</keyword>
<dbReference type="GO" id="GO:0015087">
    <property type="term" value="F:cobalt ion transmembrane transporter activity"/>
    <property type="evidence" value="ECO:0007669"/>
    <property type="project" value="UniProtKB-UniRule"/>
</dbReference>
<comment type="caution">
    <text evidence="9">The sequence shown here is derived from an EMBL/GenBank/DDBJ whole genome shotgun (WGS) entry which is preliminary data.</text>
</comment>
<feature type="transmembrane region" description="Helical" evidence="8">
    <location>
        <begin position="276"/>
        <end position="300"/>
    </location>
</feature>
<evidence type="ECO:0000256" key="7">
    <source>
        <dbReference type="ARBA" id="ARBA00023136"/>
    </source>
</evidence>
<dbReference type="SUPFAM" id="SSF143865">
    <property type="entry name" value="CorA soluble domain-like"/>
    <property type="match status" value="1"/>
</dbReference>
<dbReference type="Gene3D" id="3.30.460.20">
    <property type="entry name" value="CorA soluble domain-like"/>
    <property type="match status" value="1"/>
</dbReference>
<dbReference type="InterPro" id="IPR002523">
    <property type="entry name" value="MgTranspt_CorA/ZnTranspt_ZntB"/>
</dbReference>
<dbReference type="GO" id="GO:0015095">
    <property type="term" value="F:magnesium ion transmembrane transporter activity"/>
    <property type="evidence" value="ECO:0007669"/>
    <property type="project" value="UniProtKB-UniRule"/>
</dbReference>
<dbReference type="SUPFAM" id="SSF144083">
    <property type="entry name" value="Magnesium transport protein CorA, transmembrane region"/>
    <property type="match status" value="1"/>
</dbReference>
<accession>A0A841GZC9</accession>
<evidence type="ECO:0000256" key="5">
    <source>
        <dbReference type="ARBA" id="ARBA00022692"/>
    </source>
</evidence>